<dbReference type="InterPro" id="IPR029526">
    <property type="entry name" value="PGBD"/>
</dbReference>
<evidence type="ECO:0000256" key="1">
    <source>
        <dbReference type="SAM" id="MobiDB-lite"/>
    </source>
</evidence>
<dbReference type="OMA" id="GLCIQMG"/>
<dbReference type="PANTHER" id="PTHR46599">
    <property type="entry name" value="PIGGYBAC TRANSPOSABLE ELEMENT-DERIVED PROTEIN 4"/>
    <property type="match status" value="1"/>
</dbReference>
<evidence type="ECO:0000259" key="2">
    <source>
        <dbReference type="Pfam" id="PF13843"/>
    </source>
</evidence>
<name>A0A672GCE0_SALFA</name>
<evidence type="ECO:0000313" key="3">
    <source>
        <dbReference type="Ensembl" id="ENSSFAP00005008879.1"/>
    </source>
</evidence>
<dbReference type="InParanoid" id="A0A672GCE0"/>
<dbReference type="AlphaFoldDB" id="A0A672GCE0"/>
<keyword evidence="4" id="KW-1185">Reference proteome</keyword>
<evidence type="ECO:0000313" key="4">
    <source>
        <dbReference type="Proteomes" id="UP000472267"/>
    </source>
</evidence>
<protein>
    <recommendedName>
        <fullName evidence="2">PiggyBac transposable element-derived protein domain-containing protein</fullName>
    </recommendedName>
</protein>
<dbReference type="Proteomes" id="UP000472267">
    <property type="component" value="Unassembled WGS sequence"/>
</dbReference>
<organism evidence="3 4">
    <name type="scientific">Salarias fasciatus</name>
    <name type="common">Jewelled blenny</name>
    <name type="synonym">Blennius fasciatus</name>
    <dbReference type="NCBI Taxonomy" id="181472"/>
    <lineage>
        <taxon>Eukaryota</taxon>
        <taxon>Metazoa</taxon>
        <taxon>Chordata</taxon>
        <taxon>Craniata</taxon>
        <taxon>Vertebrata</taxon>
        <taxon>Euteleostomi</taxon>
        <taxon>Actinopterygii</taxon>
        <taxon>Neopterygii</taxon>
        <taxon>Teleostei</taxon>
        <taxon>Neoteleostei</taxon>
        <taxon>Acanthomorphata</taxon>
        <taxon>Ovalentaria</taxon>
        <taxon>Blenniimorphae</taxon>
        <taxon>Blenniiformes</taxon>
        <taxon>Blennioidei</taxon>
        <taxon>Blenniidae</taxon>
        <taxon>Salariinae</taxon>
        <taxon>Salarias</taxon>
    </lineage>
</organism>
<feature type="compositionally biased region" description="Polar residues" evidence="1">
    <location>
        <begin position="27"/>
        <end position="45"/>
    </location>
</feature>
<feature type="compositionally biased region" description="Basic residues" evidence="1">
    <location>
        <begin position="46"/>
        <end position="63"/>
    </location>
</feature>
<proteinExistence type="predicted"/>
<feature type="domain" description="PiggyBac transposable element-derived protein" evidence="2">
    <location>
        <begin position="108"/>
        <end position="482"/>
    </location>
</feature>
<dbReference type="Pfam" id="PF13843">
    <property type="entry name" value="DDE_Tnp_1_7"/>
    <property type="match status" value="1"/>
</dbReference>
<reference evidence="3" key="1">
    <citation type="submission" date="2025-08" db="UniProtKB">
        <authorList>
            <consortium name="Ensembl"/>
        </authorList>
    </citation>
    <scope>IDENTIFICATION</scope>
</reference>
<dbReference type="PANTHER" id="PTHR46599:SF3">
    <property type="entry name" value="PIGGYBAC TRANSPOSABLE ELEMENT-DERIVED PROTEIN 4"/>
    <property type="match status" value="1"/>
</dbReference>
<feature type="region of interest" description="Disordered" evidence="1">
    <location>
        <begin position="1"/>
        <end position="96"/>
    </location>
</feature>
<reference evidence="3" key="2">
    <citation type="submission" date="2025-09" db="UniProtKB">
        <authorList>
            <consortium name="Ensembl"/>
        </authorList>
    </citation>
    <scope>IDENTIFICATION</scope>
</reference>
<dbReference type="Ensembl" id="ENSSFAT00005009306.1">
    <property type="protein sequence ID" value="ENSSFAP00005008879.1"/>
    <property type="gene ID" value="ENSSFAG00005005149.1"/>
</dbReference>
<accession>A0A672GCE0</accession>
<sequence>MKSLFQLEAKPPEAHPPRGLTRLSRGASVTGQTSRSPSPIPGTSKQAKRTRQGGRGAASKRSKQAATRSSDSLEMWHTAEEPDVEPTSPKFQPKHPVGPRINTTTSWSPLSLFKLFFSSSVLHTIMNNTNANAEKRNAAGIKFRWSPLSAQEMCVFLAIIIFSGLVQVHARSDMWCKEWPYNFGFPGSSMTRDRFEAIFWSLHLCSIEEDEANKRRKGTSAHDRLVKIKPLYNQIITACTSLYQPGREITINERMVASKARIGFRQYMKDKPTRFGYKLFVLADSSTGYTWNFFIYQGKTTNPQGEGLTYTSVMDLMNFNLLGDGYHLYADNFYLSSALFNKLSAHNTVACGTIRQTRIGFPTTTVNDLPKKAERRDMRLMRKDNLLFVKWKDTKEVTVCSSFHKAFTGHTAQRRVKEAGQWQVKNIPIPDAVRDYNIHMGGVDLSDVLIQYYSVHGKTMKWYKTFFFFFHHFLHIAIVNSFILHKQLVIGRGETPITQKRFREVLMKELMEEGEAIAASSSPQPTPSTICLPIYFGGTATEDRRVCVWCKSEGRKMKTPMCCSKCNVALCLTSARNCFREFHLKHCPQLSY</sequence>